<dbReference type="Pfam" id="PF00106">
    <property type="entry name" value="adh_short"/>
    <property type="match status" value="1"/>
</dbReference>
<evidence type="ECO:0000313" key="3">
    <source>
        <dbReference type="EMBL" id="KAG7292826.1"/>
    </source>
</evidence>
<gene>
    <name evidence="3" type="ORF">NEMBOFW57_002871</name>
</gene>
<proteinExistence type="inferred from homology"/>
<accession>A0AAD4F3V0</accession>
<keyword evidence="4" id="KW-1185">Reference proteome</keyword>
<protein>
    <submittedName>
        <fullName evidence="3">Uncharacterized protein</fullName>
    </submittedName>
</protein>
<dbReference type="Pfam" id="PF13561">
    <property type="entry name" value="adh_short_C2"/>
    <property type="match status" value="1"/>
</dbReference>
<comment type="similarity">
    <text evidence="1">Belongs to the short-chain dehydrogenases/reductases (SDR) family.</text>
</comment>
<evidence type="ECO:0000256" key="2">
    <source>
        <dbReference type="ARBA" id="ARBA00023002"/>
    </source>
</evidence>
<dbReference type="GO" id="GO:0016491">
    <property type="term" value="F:oxidoreductase activity"/>
    <property type="evidence" value="ECO:0007669"/>
    <property type="project" value="UniProtKB-KW"/>
</dbReference>
<dbReference type="PANTHER" id="PTHR43477:SF1">
    <property type="entry name" value="DIHYDROANTICAPSIN 7-DEHYDROGENASE"/>
    <property type="match status" value="1"/>
</dbReference>
<name>A0AAD4F3V0_9PEZI</name>
<dbReference type="EMBL" id="JAHCVI010000001">
    <property type="protein sequence ID" value="KAG7292826.1"/>
    <property type="molecule type" value="Genomic_DNA"/>
</dbReference>
<dbReference type="InterPro" id="IPR036291">
    <property type="entry name" value="NAD(P)-bd_dom_sf"/>
</dbReference>
<dbReference type="AlphaFoldDB" id="A0AAD4F3V0"/>
<dbReference type="Proteomes" id="UP001197093">
    <property type="component" value="Unassembled WGS sequence"/>
</dbReference>
<sequence length="249" mass="25919">MSIPRRVVAVIGSGGMGIASARRLAGGRRVLFADYSQSNLDFAAKSLRDDGHDVETHIIDVASFESVQKFATAAANAGHLDAVVHTAGLSPAMAPAKRIFEVDLLGTANVIDAFQEVIPAGASLTCIASIARFGASPSPALSAHLATAPRDQLLTTKELLDVDASDPAAAYSLSKCANLLRVQAAARAWAAKGARINTISPGVILTAMVRQELESPHGATIRGMIESMPMQRGGAADEMPGRLVPKKEA</sequence>
<dbReference type="Gene3D" id="3.40.50.720">
    <property type="entry name" value="NAD(P)-binding Rossmann-like Domain"/>
    <property type="match status" value="1"/>
</dbReference>
<comment type="caution">
    <text evidence="3">The sequence shown here is derived from an EMBL/GenBank/DDBJ whole genome shotgun (WGS) entry which is preliminary data.</text>
</comment>
<keyword evidence="2" id="KW-0560">Oxidoreductase</keyword>
<dbReference type="PANTHER" id="PTHR43477">
    <property type="entry name" value="DIHYDROANTICAPSIN 7-DEHYDROGENASE"/>
    <property type="match status" value="1"/>
</dbReference>
<organism evidence="3 4">
    <name type="scientific">Staphylotrichum longicolle</name>
    <dbReference type="NCBI Taxonomy" id="669026"/>
    <lineage>
        <taxon>Eukaryota</taxon>
        <taxon>Fungi</taxon>
        <taxon>Dikarya</taxon>
        <taxon>Ascomycota</taxon>
        <taxon>Pezizomycotina</taxon>
        <taxon>Sordariomycetes</taxon>
        <taxon>Sordariomycetidae</taxon>
        <taxon>Sordariales</taxon>
        <taxon>Chaetomiaceae</taxon>
        <taxon>Staphylotrichum</taxon>
    </lineage>
</organism>
<dbReference type="SUPFAM" id="SSF51735">
    <property type="entry name" value="NAD(P)-binding Rossmann-fold domains"/>
    <property type="match status" value="1"/>
</dbReference>
<evidence type="ECO:0000313" key="4">
    <source>
        <dbReference type="Proteomes" id="UP001197093"/>
    </source>
</evidence>
<reference evidence="3" key="1">
    <citation type="submission" date="2023-02" db="EMBL/GenBank/DDBJ databases">
        <authorList>
            <person name="Palmer J.M."/>
        </authorList>
    </citation>
    <scope>NUCLEOTIDE SEQUENCE</scope>
    <source>
        <strain evidence="3">FW57</strain>
    </source>
</reference>
<evidence type="ECO:0000256" key="1">
    <source>
        <dbReference type="ARBA" id="ARBA00006484"/>
    </source>
</evidence>
<dbReference type="InterPro" id="IPR002347">
    <property type="entry name" value="SDR_fam"/>
</dbReference>
<dbReference type="InterPro" id="IPR051122">
    <property type="entry name" value="SDR_DHRS6-like"/>
</dbReference>
<dbReference type="CDD" id="cd05233">
    <property type="entry name" value="SDR_c"/>
    <property type="match status" value="1"/>
</dbReference>
<dbReference type="PRINTS" id="PR00081">
    <property type="entry name" value="GDHRDH"/>
</dbReference>